<organism evidence="2">
    <name type="scientific">Arsenophonus endosymbiont of Trialeurodes vaporariorum</name>
    <dbReference type="NCBI Taxonomy" id="235567"/>
    <lineage>
        <taxon>Bacteria</taxon>
        <taxon>Pseudomonadati</taxon>
        <taxon>Pseudomonadota</taxon>
        <taxon>Gammaproteobacteria</taxon>
        <taxon>Enterobacterales</taxon>
        <taxon>Morganellaceae</taxon>
        <taxon>Arsenophonus</taxon>
    </lineage>
</organism>
<keyword evidence="1" id="KW-1133">Transmembrane helix</keyword>
<keyword evidence="1" id="KW-0472">Membrane</keyword>
<accession>A0A3B0LZ93</accession>
<dbReference type="EMBL" id="UFQR01000003">
    <property type="protein sequence ID" value="SSW95283.1"/>
    <property type="molecule type" value="Genomic_DNA"/>
</dbReference>
<keyword evidence="1" id="KW-0812">Transmembrane</keyword>
<dbReference type="AlphaFoldDB" id="A0A3B0LZ93"/>
<evidence type="ECO:0000313" key="2">
    <source>
        <dbReference type="EMBL" id="SSW95283.1"/>
    </source>
</evidence>
<feature type="transmembrane region" description="Helical" evidence="1">
    <location>
        <begin position="32"/>
        <end position="50"/>
    </location>
</feature>
<gene>
    <name evidence="2" type="ORF">ARTV_1031</name>
</gene>
<name>A0A3B0LZ93_9GAMM</name>
<reference evidence="2" key="1">
    <citation type="submission" date="2018-04" db="EMBL/GenBank/DDBJ databases">
        <authorList>
            <person name="Go L.Y."/>
            <person name="Mitchell J.A."/>
        </authorList>
    </citation>
    <scope>NUCLEOTIDE SEQUENCE</scope>
    <source>
        <strain evidence="2">ARTV</strain>
    </source>
</reference>
<feature type="transmembrane region" description="Helical" evidence="1">
    <location>
        <begin position="7"/>
        <end position="26"/>
    </location>
</feature>
<proteinExistence type="predicted"/>
<evidence type="ECO:0000256" key="1">
    <source>
        <dbReference type="SAM" id="Phobius"/>
    </source>
</evidence>
<sequence length="58" mass="6913">MIKFFLRLEWWSFYMLIVAVFTYPFSYGVDCYLTGAATGFGLMVLGMVWSERKIKWKN</sequence>
<protein>
    <submittedName>
        <fullName evidence="2">Uncharacterized protein</fullName>
    </submittedName>
</protein>